<gene>
    <name evidence="2" type="ORF">ENN98_02635</name>
</gene>
<proteinExistence type="predicted"/>
<feature type="signal peptide" evidence="1">
    <location>
        <begin position="1"/>
        <end position="22"/>
    </location>
</feature>
<organism evidence="2">
    <name type="scientific">Desulfurivibrio alkaliphilus</name>
    <dbReference type="NCBI Taxonomy" id="427923"/>
    <lineage>
        <taxon>Bacteria</taxon>
        <taxon>Pseudomonadati</taxon>
        <taxon>Thermodesulfobacteriota</taxon>
        <taxon>Desulfobulbia</taxon>
        <taxon>Desulfobulbales</taxon>
        <taxon>Desulfobulbaceae</taxon>
        <taxon>Desulfurivibrio</taxon>
    </lineage>
</organism>
<sequence>MRLWLGGGWLLLVLLAAAPAGADPYDFDFDLTAFEPSPFSWGGYAEIKGEHFRLNQEGAFYKLRYYREPRSNLNRLSPAFQLEGSYRYGSAVLRGKARTTAWWDELGREEQSDLLEGYLSLTPEPSRSLDLGKKVTRWGTGYAFNPVGFVERPKDPDNPEESREGFVTAGLEFTQSRVGRLRTVSLSLVALPVTRELNEDFGSVDNLNLAANLYLLHRDTDINLLAFTGNSRSTRFGVAAGRNLQTNFTIHGELAHIPRQPFQTLQADGTVAVGTASVTSYLLGLRYLTARQLTIIAEYYHNGGGYRSEELDRFYDLVREGHGEYLATGASTTLARAASLASGYGIPLAGRDYLYTRLSWREPADILYFTPALTLIINLDDHSSSLSPEVSYTGFTNWEGRLRFTLLSGDGGSEYGEKANRHRLELRLRRFF</sequence>
<evidence type="ECO:0000313" key="2">
    <source>
        <dbReference type="EMBL" id="HET97596.1"/>
    </source>
</evidence>
<reference evidence="2" key="1">
    <citation type="journal article" date="2020" name="mSystems">
        <title>Genome- and Community-Level Interaction Insights into Carbon Utilization and Element Cycling Functions of Hydrothermarchaeota in Hydrothermal Sediment.</title>
        <authorList>
            <person name="Zhou Z."/>
            <person name="Liu Y."/>
            <person name="Xu W."/>
            <person name="Pan J."/>
            <person name="Luo Z.H."/>
            <person name="Li M."/>
        </authorList>
    </citation>
    <scope>NUCLEOTIDE SEQUENCE [LARGE SCALE GENOMIC DNA]</scope>
    <source>
        <strain evidence="2">SpSt-1224</strain>
    </source>
</reference>
<evidence type="ECO:0008006" key="3">
    <source>
        <dbReference type="Google" id="ProtNLM"/>
    </source>
</evidence>
<dbReference type="EMBL" id="DSDS01000057">
    <property type="protein sequence ID" value="HET97596.1"/>
    <property type="molecule type" value="Genomic_DNA"/>
</dbReference>
<dbReference type="AlphaFoldDB" id="A0A7C2XNB9"/>
<keyword evidence="1" id="KW-0732">Signal</keyword>
<feature type="chain" id="PRO_5027694667" description="Phosphate-selective porin O and P" evidence="1">
    <location>
        <begin position="23"/>
        <end position="432"/>
    </location>
</feature>
<comment type="caution">
    <text evidence="2">The sequence shown here is derived from an EMBL/GenBank/DDBJ whole genome shotgun (WGS) entry which is preliminary data.</text>
</comment>
<accession>A0A7C2XNB9</accession>
<dbReference type="Proteomes" id="UP000885986">
    <property type="component" value="Unassembled WGS sequence"/>
</dbReference>
<name>A0A7C2XNB9_9BACT</name>
<protein>
    <recommendedName>
        <fullName evidence="3">Phosphate-selective porin O and P</fullName>
    </recommendedName>
</protein>
<evidence type="ECO:0000256" key="1">
    <source>
        <dbReference type="SAM" id="SignalP"/>
    </source>
</evidence>